<feature type="non-terminal residue" evidence="8">
    <location>
        <position position="163"/>
    </location>
</feature>
<comment type="caution">
    <text evidence="8">The sequence shown here is derived from an EMBL/GenBank/DDBJ whole genome shotgun (WGS) entry which is preliminary data.</text>
</comment>
<feature type="compositionally biased region" description="Low complexity" evidence="6">
    <location>
        <begin position="68"/>
        <end position="88"/>
    </location>
</feature>
<evidence type="ECO:0000256" key="4">
    <source>
        <dbReference type="ARBA" id="ARBA00023242"/>
    </source>
</evidence>
<dbReference type="GO" id="GO:0003700">
    <property type="term" value="F:DNA-binding transcription factor activity"/>
    <property type="evidence" value="ECO:0007669"/>
    <property type="project" value="InterPro"/>
</dbReference>
<keyword evidence="1" id="KW-0805">Transcription regulation</keyword>
<keyword evidence="3" id="KW-0804">Transcription</keyword>
<dbReference type="EMBL" id="JTDY01000445">
    <property type="protein sequence ID" value="KOB77142.1"/>
    <property type="molecule type" value="Genomic_DNA"/>
</dbReference>
<proteinExistence type="predicted"/>
<feature type="compositionally biased region" description="Low complexity" evidence="6">
    <location>
        <begin position="111"/>
        <end position="124"/>
    </location>
</feature>
<evidence type="ECO:0000256" key="3">
    <source>
        <dbReference type="ARBA" id="ARBA00023163"/>
    </source>
</evidence>
<keyword evidence="4 5" id="KW-0539">Nucleus</keyword>
<comment type="subcellular location">
    <subcellularLocation>
        <location evidence="5">Nucleus</location>
    </subcellularLocation>
</comment>
<dbReference type="InterPro" id="IPR008967">
    <property type="entry name" value="p53-like_TF_DNA-bd_sf"/>
</dbReference>
<dbReference type="InterPro" id="IPR046360">
    <property type="entry name" value="T-box_DNA-bd"/>
</dbReference>
<evidence type="ECO:0000259" key="7">
    <source>
        <dbReference type="PROSITE" id="PS50252"/>
    </source>
</evidence>
<dbReference type="Gene3D" id="2.60.40.820">
    <property type="entry name" value="Transcription factor, T-box"/>
    <property type="match status" value="1"/>
</dbReference>
<dbReference type="SUPFAM" id="SSF49417">
    <property type="entry name" value="p53-like transcription factors"/>
    <property type="match status" value="1"/>
</dbReference>
<comment type="caution">
    <text evidence="5">Lacks conserved residue(s) required for the propagation of feature annotation.</text>
</comment>
<dbReference type="GO" id="GO:0003677">
    <property type="term" value="F:DNA binding"/>
    <property type="evidence" value="ECO:0007669"/>
    <property type="project" value="UniProtKB-UniRule"/>
</dbReference>
<keyword evidence="2 5" id="KW-0238">DNA-binding</keyword>
<reference evidence="8 9" key="1">
    <citation type="journal article" date="2015" name="Genome Biol. Evol.">
        <title>The genome of winter moth (Operophtera brumata) provides a genomic perspective on sexual dimorphism and phenology.</title>
        <authorList>
            <person name="Derks M.F."/>
            <person name="Smit S."/>
            <person name="Salis L."/>
            <person name="Schijlen E."/>
            <person name="Bossers A."/>
            <person name="Mateman C."/>
            <person name="Pijl A.S."/>
            <person name="de Ridder D."/>
            <person name="Groenen M.A."/>
            <person name="Visser M.E."/>
            <person name="Megens H.J."/>
        </authorList>
    </citation>
    <scope>NUCLEOTIDE SEQUENCE [LARGE SCALE GENOMIC DNA]</scope>
    <source>
        <strain evidence="8">WM2013NL</strain>
        <tissue evidence="8">Head and thorax</tissue>
    </source>
</reference>
<dbReference type="GO" id="GO:0045893">
    <property type="term" value="P:positive regulation of DNA-templated transcription"/>
    <property type="evidence" value="ECO:0007669"/>
    <property type="project" value="InterPro"/>
</dbReference>
<feature type="compositionally biased region" description="Acidic residues" evidence="6">
    <location>
        <begin position="90"/>
        <end position="102"/>
    </location>
</feature>
<evidence type="ECO:0000256" key="2">
    <source>
        <dbReference type="ARBA" id="ARBA00023125"/>
    </source>
</evidence>
<feature type="region of interest" description="Disordered" evidence="6">
    <location>
        <begin position="51"/>
        <end position="124"/>
    </location>
</feature>
<gene>
    <name evidence="8" type="ORF">OBRU01_04205</name>
</gene>
<dbReference type="STRING" id="104452.A0A0L7LNW8"/>
<evidence type="ECO:0000256" key="1">
    <source>
        <dbReference type="ARBA" id="ARBA00023015"/>
    </source>
</evidence>
<dbReference type="GO" id="GO:0006357">
    <property type="term" value="P:regulation of transcription by RNA polymerase II"/>
    <property type="evidence" value="ECO:0007669"/>
    <property type="project" value="UniProtKB-ARBA"/>
</dbReference>
<sequence>MVYSLTGVVAARCLMDVESAECWRPGGERMVPEEGKTRATDFSIAAIMARSAVERRSPGARSPPRTGSVSRQSSPASLSSPGSSCRSPVPDEDVEVDVEQCSDGERDASDHAIPSPAPSSARALPTTSCNCEELLSVDCQLETKELWDKFHDLGTEMIITKTG</sequence>
<feature type="domain" description="T-box" evidence="7">
    <location>
        <begin position="141"/>
        <end position="163"/>
    </location>
</feature>
<evidence type="ECO:0000256" key="6">
    <source>
        <dbReference type="SAM" id="MobiDB-lite"/>
    </source>
</evidence>
<dbReference type="AlphaFoldDB" id="A0A0L7LNW8"/>
<dbReference type="InterPro" id="IPR036960">
    <property type="entry name" value="T-box_sf"/>
</dbReference>
<keyword evidence="9" id="KW-1185">Reference proteome</keyword>
<protein>
    <submittedName>
        <fullName evidence="8">T-box transcription factor tbx20</fullName>
    </submittedName>
</protein>
<dbReference type="Proteomes" id="UP000037510">
    <property type="component" value="Unassembled WGS sequence"/>
</dbReference>
<organism evidence="8 9">
    <name type="scientific">Operophtera brumata</name>
    <name type="common">Winter moth</name>
    <name type="synonym">Phalaena brumata</name>
    <dbReference type="NCBI Taxonomy" id="104452"/>
    <lineage>
        <taxon>Eukaryota</taxon>
        <taxon>Metazoa</taxon>
        <taxon>Ecdysozoa</taxon>
        <taxon>Arthropoda</taxon>
        <taxon>Hexapoda</taxon>
        <taxon>Insecta</taxon>
        <taxon>Pterygota</taxon>
        <taxon>Neoptera</taxon>
        <taxon>Endopterygota</taxon>
        <taxon>Lepidoptera</taxon>
        <taxon>Glossata</taxon>
        <taxon>Ditrysia</taxon>
        <taxon>Geometroidea</taxon>
        <taxon>Geometridae</taxon>
        <taxon>Larentiinae</taxon>
        <taxon>Operophtera</taxon>
    </lineage>
</organism>
<name>A0A0L7LNW8_OPEBR</name>
<dbReference type="PROSITE" id="PS50252">
    <property type="entry name" value="TBOX_3"/>
    <property type="match status" value="1"/>
</dbReference>
<evidence type="ECO:0000313" key="8">
    <source>
        <dbReference type="EMBL" id="KOB77142.1"/>
    </source>
</evidence>
<evidence type="ECO:0000256" key="5">
    <source>
        <dbReference type="PROSITE-ProRule" id="PRU00201"/>
    </source>
</evidence>
<dbReference type="GO" id="GO:0005634">
    <property type="term" value="C:nucleus"/>
    <property type="evidence" value="ECO:0007669"/>
    <property type="project" value="UniProtKB-SubCell"/>
</dbReference>
<dbReference type="Pfam" id="PF00907">
    <property type="entry name" value="T-box"/>
    <property type="match status" value="1"/>
</dbReference>
<accession>A0A0L7LNW8</accession>
<evidence type="ECO:0000313" key="9">
    <source>
        <dbReference type="Proteomes" id="UP000037510"/>
    </source>
</evidence>